<name>A0ABY4BFC7_9FLAO</name>
<reference evidence="2 3" key="1">
    <citation type="submission" date="2022-03" db="EMBL/GenBank/DDBJ databases">
        <title>Chryseobacterium sp. isolated from the Andong Sikhe.</title>
        <authorList>
            <person name="Won M."/>
            <person name="Kim S.-J."/>
            <person name="Kwon S.-W."/>
        </authorList>
    </citation>
    <scope>NUCLEOTIDE SEQUENCE [LARGE SCALE GENOMIC DNA]</scope>
    <source>
        <strain evidence="2 3">ADR-1</strain>
    </source>
</reference>
<sequence length="156" mass="17534">MKKLALIFAGLSLLAFTGCKDDETPEQVFPLVGKWSPTKEVKTQVSATGAGFSDEIVYTDCQKESRWVFNENSTGQRTNRDLAGSTPTCSTISQRNFSYVYNPSEKNLEIKYQGTVVVEKGKVILLDDKTMNLKFEDTTDPTVYKSTTYTFKRVTQ</sequence>
<proteinExistence type="predicted"/>
<dbReference type="PROSITE" id="PS51257">
    <property type="entry name" value="PROKAR_LIPOPROTEIN"/>
    <property type="match status" value="1"/>
</dbReference>
<dbReference type="Pfam" id="PF13648">
    <property type="entry name" value="Lipocalin_4"/>
    <property type="match status" value="1"/>
</dbReference>
<accession>A0ABY4BFC7</accession>
<protein>
    <submittedName>
        <fullName evidence="2">Lipocalin family protein</fullName>
    </submittedName>
</protein>
<evidence type="ECO:0000313" key="3">
    <source>
        <dbReference type="Proteomes" id="UP000831068"/>
    </source>
</evidence>
<feature type="domain" description="Lipocalin-like" evidence="1">
    <location>
        <begin position="31"/>
        <end position="133"/>
    </location>
</feature>
<dbReference type="InterPro" id="IPR024311">
    <property type="entry name" value="Lipocalin-like"/>
</dbReference>
<evidence type="ECO:0000313" key="2">
    <source>
        <dbReference type="EMBL" id="UOE37863.1"/>
    </source>
</evidence>
<dbReference type="Proteomes" id="UP000831068">
    <property type="component" value="Chromosome"/>
</dbReference>
<evidence type="ECO:0000259" key="1">
    <source>
        <dbReference type="Pfam" id="PF13648"/>
    </source>
</evidence>
<dbReference type="EMBL" id="CP094529">
    <property type="protein sequence ID" value="UOE37863.1"/>
    <property type="molecule type" value="Genomic_DNA"/>
</dbReference>
<gene>
    <name evidence="2" type="ORF">MTP08_12540</name>
</gene>
<organism evidence="2 3">
    <name type="scientific">Chryseobacterium oryzae</name>
    <dbReference type="NCBI Taxonomy" id="2929799"/>
    <lineage>
        <taxon>Bacteria</taxon>
        <taxon>Pseudomonadati</taxon>
        <taxon>Bacteroidota</taxon>
        <taxon>Flavobacteriia</taxon>
        <taxon>Flavobacteriales</taxon>
        <taxon>Weeksellaceae</taxon>
        <taxon>Chryseobacterium group</taxon>
        <taxon>Chryseobacterium</taxon>
    </lineage>
</organism>
<keyword evidence="3" id="KW-1185">Reference proteome</keyword>
<dbReference type="RefSeq" id="WP_243576228.1">
    <property type="nucleotide sequence ID" value="NZ_CP094529.1"/>
</dbReference>